<evidence type="ECO:0000256" key="2">
    <source>
        <dbReference type="ARBA" id="ARBA00023163"/>
    </source>
</evidence>
<comment type="caution">
    <text evidence="4">The sequence shown here is derived from an EMBL/GenBank/DDBJ whole genome shotgun (WGS) entry which is preliminary data.</text>
</comment>
<evidence type="ECO:0000313" key="4">
    <source>
        <dbReference type="EMBL" id="GAA1571276.1"/>
    </source>
</evidence>
<keyword evidence="1" id="KW-0805">Transcription regulation</keyword>
<dbReference type="RefSeq" id="WP_344514361.1">
    <property type="nucleotide sequence ID" value="NZ_BAAAQD010000046.1"/>
</dbReference>
<evidence type="ECO:0000259" key="3">
    <source>
        <dbReference type="PROSITE" id="PS51000"/>
    </source>
</evidence>
<name>A0ABN2D698_9ACTN</name>
<keyword evidence="2" id="KW-0804">Transcription</keyword>
<organism evidence="4 5">
    <name type="scientific">Dactylosporangium maewongense</name>
    <dbReference type="NCBI Taxonomy" id="634393"/>
    <lineage>
        <taxon>Bacteria</taxon>
        <taxon>Bacillati</taxon>
        <taxon>Actinomycetota</taxon>
        <taxon>Actinomycetes</taxon>
        <taxon>Micromonosporales</taxon>
        <taxon>Micromonosporaceae</taxon>
        <taxon>Dactylosporangium</taxon>
    </lineage>
</organism>
<feature type="domain" description="HTH deoR-type" evidence="3">
    <location>
        <begin position="7"/>
        <end position="62"/>
    </location>
</feature>
<proteinExistence type="predicted"/>
<dbReference type="Gene3D" id="1.10.10.10">
    <property type="entry name" value="Winged helix-like DNA-binding domain superfamily/Winged helix DNA-binding domain"/>
    <property type="match status" value="1"/>
</dbReference>
<dbReference type="InterPro" id="IPR036390">
    <property type="entry name" value="WH_DNA-bd_sf"/>
</dbReference>
<keyword evidence="5" id="KW-1185">Reference proteome</keyword>
<dbReference type="SMART" id="SM00420">
    <property type="entry name" value="HTH_DEOR"/>
    <property type="match status" value="1"/>
</dbReference>
<reference evidence="4 5" key="1">
    <citation type="journal article" date="2019" name="Int. J. Syst. Evol. Microbiol.">
        <title>The Global Catalogue of Microorganisms (GCM) 10K type strain sequencing project: providing services to taxonomists for standard genome sequencing and annotation.</title>
        <authorList>
            <consortium name="The Broad Institute Genomics Platform"/>
            <consortium name="The Broad Institute Genome Sequencing Center for Infectious Disease"/>
            <person name="Wu L."/>
            <person name="Ma J."/>
        </authorList>
    </citation>
    <scope>NUCLEOTIDE SEQUENCE [LARGE SCALE GENOMIC DNA]</scope>
    <source>
        <strain evidence="4 5">JCM 15933</strain>
    </source>
</reference>
<gene>
    <name evidence="4" type="ORF">GCM10009827_111420</name>
</gene>
<dbReference type="PROSITE" id="PS51000">
    <property type="entry name" value="HTH_DEOR_2"/>
    <property type="match status" value="1"/>
</dbReference>
<evidence type="ECO:0000313" key="5">
    <source>
        <dbReference type="Proteomes" id="UP001501470"/>
    </source>
</evidence>
<accession>A0ABN2D698</accession>
<dbReference type="Proteomes" id="UP001501470">
    <property type="component" value="Unassembled WGS sequence"/>
</dbReference>
<dbReference type="Pfam" id="PF08220">
    <property type="entry name" value="HTH_DeoR"/>
    <property type="match status" value="1"/>
</dbReference>
<dbReference type="InterPro" id="IPR001034">
    <property type="entry name" value="DeoR_HTH"/>
</dbReference>
<protein>
    <recommendedName>
        <fullName evidence="3">HTH deoR-type domain-containing protein</fullName>
    </recommendedName>
</protein>
<dbReference type="InterPro" id="IPR036388">
    <property type="entry name" value="WH-like_DNA-bd_sf"/>
</dbReference>
<dbReference type="EMBL" id="BAAAQD010000046">
    <property type="protein sequence ID" value="GAA1571276.1"/>
    <property type="molecule type" value="Genomic_DNA"/>
</dbReference>
<sequence length="127" mass="13459">MSTEVLAAVRHRRILALLASREFVTVTEVRAATGASLATANRDLSVLAAAGALTRIRGGATRAAPPPAGPSGQERVLVACLVQARRAAERHDLAAVEGALHQALTTCRQLRDRHVSDNIRPPRKEAS</sequence>
<evidence type="ECO:0000256" key="1">
    <source>
        <dbReference type="ARBA" id="ARBA00023015"/>
    </source>
</evidence>
<dbReference type="SUPFAM" id="SSF46785">
    <property type="entry name" value="Winged helix' DNA-binding domain"/>
    <property type="match status" value="1"/>
</dbReference>